<dbReference type="SUPFAM" id="SSF144091">
    <property type="entry name" value="Rhomboid-like"/>
    <property type="match status" value="1"/>
</dbReference>
<dbReference type="GO" id="GO:0006508">
    <property type="term" value="P:proteolysis"/>
    <property type="evidence" value="ECO:0007669"/>
    <property type="project" value="UniProtKB-KW"/>
</dbReference>
<keyword evidence="6 7" id="KW-0472">Membrane</keyword>
<keyword evidence="5 7" id="KW-1133">Transmembrane helix</keyword>
<dbReference type="Pfam" id="PF01694">
    <property type="entry name" value="Rhomboid"/>
    <property type="match status" value="1"/>
</dbReference>
<dbReference type="InterPro" id="IPR050925">
    <property type="entry name" value="Rhomboid_protease_S54"/>
</dbReference>
<dbReference type="Proteomes" id="UP000290567">
    <property type="component" value="Unassembled WGS sequence"/>
</dbReference>
<comment type="caution">
    <text evidence="9">The sequence shown here is derived from an EMBL/GenBank/DDBJ whole genome shotgun (WGS) entry which is preliminary data.</text>
</comment>
<reference evidence="10" key="1">
    <citation type="submission" date="2019-02" db="EMBL/GenBank/DDBJ databases">
        <title>Draft genome sequence of Enterococcus sp. Gos25-1.</title>
        <authorList>
            <person name="Tanaka N."/>
            <person name="Shiwa Y."/>
            <person name="Fujita N."/>
        </authorList>
    </citation>
    <scope>NUCLEOTIDE SEQUENCE [LARGE SCALE GENOMIC DNA]</scope>
    <source>
        <strain evidence="10">Gos25-1</strain>
    </source>
</reference>
<evidence type="ECO:0000256" key="5">
    <source>
        <dbReference type="ARBA" id="ARBA00022989"/>
    </source>
</evidence>
<name>A0A4P5P3X9_9ENTE</name>
<dbReference type="RefSeq" id="WP_146620815.1">
    <property type="nucleotide sequence ID" value="NZ_BJCC01000001.1"/>
</dbReference>
<evidence type="ECO:0000256" key="4">
    <source>
        <dbReference type="ARBA" id="ARBA00022801"/>
    </source>
</evidence>
<feature type="domain" description="Peptidase S54 rhomboid" evidence="8">
    <location>
        <begin position="46"/>
        <end position="183"/>
    </location>
</feature>
<accession>A0A4P5P3X9</accession>
<dbReference type="InterPro" id="IPR035952">
    <property type="entry name" value="Rhomboid-like_sf"/>
</dbReference>
<keyword evidence="4" id="KW-0378">Hydrolase</keyword>
<feature type="transmembrane region" description="Helical" evidence="7">
    <location>
        <begin position="7"/>
        <end position="26"/>
    </location>
</feature>
<feature type="transmembrane region" description="Helical" evidence="7">
    <location>
        <begin position="55"/>
        <end position="75"/>
    </location>
</feature>
<gene>
    <name evidence="9" type="ORF">NRIC_01910</name>
</gene>
<keyword evidence="9" id="KW-0645">Protease</keyword>
<evidence type="ECO:0000256" key="6">
    <source>
        <dbReference type="ARBA" id="ARBA00023136"/>
    </source>
</evidence>
<organism evidence="9 10">
    <name type="scientific">Enterococcus florum</name>
    <dbReference type="NCBI Taxonomy" id="2480627"/>
    <lineage>
        <taxon>Bacteria</taxon>
        <taxon>Bacillati</taxon>
        <taxon>Bacillota</taxon>
        <taxon>Bacilli</taxon>
        <taxon>Lactobacillales</taxon>
        <taxon>Enterococcaceae</taxon>
        <taxon>Enterococcus</taxon>
    </lineage>
</organism>
<keyword evidence="10" id="KW-1185">Reference proteome</keyword>
<feature type="transmembrane region" description="Helical" evidence="7">
    <location>
        <begin position="141"/>
        <end position="159"/>
    </location>
</feature>
<evidence type="ECO:0000259" key="8">
    <source>
        <dbReference type="Pfam" id="PF01694"/>
    </source>
</evidence>
<evidence type="ECO:0000256" key="7">
    <source>
        <dbReference type="SAM" id="Phobius"/>
    </source>
</evidence>
<dbReference type="GO" id="GO:0016020">
    <property type="term" value="C:membrane"/>
    <property type="evidence" value="ECO:0007669"/>
    <property type="project" value="UniProtKB-SubCell"/>
</dbReference>
<evidence type="ECO:0000313" key="10">
    <source>
        <dbReference type="Proteomes" id="UP000290567"/>
    </source>
</evidence>
<dbReference type="OrthoDB" id="9813074at2"/>
<dbReference type="EMBL" id="BJCC01000001">
    <property type="protein sequence ID" value="GCF92300.1"/>
    <property type="molecule type" value="Genomic_DNA"/>
</dbReference>
<dbReference type="InterPro" id="IPR022764">
    <property type="entry name" value="Peptidase_S54_rhomboid_dom"/>
</dbReference>
<evidence type="ECO:0000313" key="9">
    <source>
        <dbReference type="EMBL" id="GCF92300.1"/>
    </source>
</evidence>
<feature type="transmembrane region" description="Helical" evidence="7">
    <location>
        <begin position="87"/>
        <end position="105"/>
    </location>
</feature>
<comment type="subcellular location">
    <subcellularLocation>
        <location evidence="1">Membrane</location>
        <topology evidence="1">Multi-pass membrane protein</topology>
    </subcellularLocation>
</comment>
<dbReference type="Gene3D" id="1.20.1540.10">
    <property type="entry name" value="Rhomboid-like"/>
    <property type="match status" value="1"/>
</dbReference>
<dbReference type="AlphaFoldDB" id="A0A4P5P3X9"/>
<dbReference type="GO" id="GO:0004252">
    <property type="term" value="F:serine-type endopeptidase activity"/>
    <property type="evidence" value="ECO:0007669"/>
    <property type="project" value="InterPro"/>
</dbReference>
<evidence type="ECO:0000256" key="3">
    <source>
        <dbReference type="ARBA" id="ARBA00022692"/>
    </source>
</evidence>
<dbReference type="PANTHER" id="PTHR43731:SF14">
    <property type="entry name" value="PRESENILIN-ASSOCIATED RHOMBOID-LIKE PROTEIN, MITOCHONDRIAL"/>
    <property type="match status" value="1"/>
</dbReference>
<protein>
    <submittedName>
        <fullName evidence="9">Rhomboid family intramembrane serine protease</fullName>
    </submittedName>
</protein>
<evidence type="ECO:0000256" key="1">
    <source>
        <dbReference type="ARBA" id="ARBA00004141"/>
    </source>
</evidence>
<comment type="similarity">
    <text evidence="2">Belongs to the peptidase S54 family.</text>
</comment>
<feature type="transmembrane region" description="Helical" evidence="7">
    <location>
        <begin position="165"/>
        <end position="185"/>
    </location>
</feature>
<sequence>MRKEKPYVTYAILAVNSIVFLMQYLLPEIMIENELGMFAPSVVYQQEYWRFLTPMLIHFGLAHFALNSVVLYYMGQQCEAIFGQWRFALLYFLSGLMGNLASFAFNHPNTLSGGASTAIFGLFGGFLVIGYHYRDNRAFQALTKQFGMFILLNLVFGVFDTSIDLWGHLGGLLGGALAGMILAVPHAEDRFSTRERITGVLFFLFFFVIAILLGFRKLGLPIL</sequence>
<dbReference type="PANTHER" id="PTHR43731">
    <property type="entry name" value="RHOMBOID PROTEASE"/>
    <property type="match status" value="1"/>
</dbReference>
<proteinExistence type="inferred from homology"/>
<keyword evidence="3 7" id="KW-0812">Transmembrane</keyword>
<evidence type="ECO:0000256" key="2">
    <source>
        <dbReference type="ARBA" id="ARBA00009045"/>
    </source>
</evidence>
<feature type="transmembrane region" description="Helical" evidence="7">
    <location>
        <begin position="197"/>
        <end position="215"/>
    </location>
</feature>
<feature type="transmembrane region" description="Helical" evidence="7">
    <location>
        <begin position="111"/>
        <end position="129"/>
    </location>
</feature>